<dbReference type="InterPro" id="IPR000992">
    <property type="entry name" value="SRP1_TIP1"/>
</dbReference>
<reference evidence="3" key="1">
    <citation type="submission" date="2016-05" db="EMBL/GenBank/DDBJ databases">
        <title>Comparative genomics of biotechnologically important yeasts.</title>
        <authorList>
            <consortium name="DOE Joint Genome Institute"/>
            <person name="Riley R."/>
            <person name="Haridas S."/>
            <person name="Wolfe K.H."/>
            <person name="Lopes M.R."/>
            <person name="Hittinger C.T."/>
            <person name="Goker M."/>
            <person name="Salamov A."/>
            <person name="Wisecaver J."/>
            <person name="Long T.M."/>
            <person name="Aerts A.L."/>
            <person name="Barry K."/>
            <person name="Choi C."/>
            <person name="Clum A."/>
            <person name="Coughlan A.Y."/>
            <person name="Deshpande S."/>
            <person name="Douglass A.P."/>
            <person name="Hanson S.J."/>
            <person name="Klenk H.-P."/>
            <person name="Labutti K."/>
            <person name="Lapidus A."/>
            <person name="Lindquist E."/>
            <person name="Lipzen A."/>
            <person name="Meier-Kolthoff J.P."/>
            <person name="Ohm R.A."/>
            <person name="Otillar R.P."/>
            <person name="Pangilinan J."/>
            <person name="Peng Y."/>
            <person name="Rokas A."/>
            <person name="Rosa C.A."/>
            <person name="Scheuner C."/>
            <person name="Sibirny A.A."/>
            <person name="Slot J.C."/>
            <person name="Stielow J.B."/>
            <person name="Sun H."/>
            <person name="Kurtzman C.P."/>
            <person name="Blackwell M."/>
            <person name="Grigoriev I.V."/>
            <person name="Jeffries T.W."/>
        </authorList>
    </citation>
    <scope>NUCLEOTIDE SEQUENCE [LARGE SCALE GENOMIC DNA]</scope>
    <source>
        <strain evidence="3">NRRL Y-12698</strain>
    </source>
</reference>
<keyword evidence="3" id="KW-1185">Reference proteome</keyword>
<feature type="signal peptide" evidence="1">
    <location>
        <begin position="1"/>
        <end position="23"/>
    </location>
</feature>
<evidence type="ECO:0000313" key="3">
    <source>
        <dbReference type="Proteomes" id="UP000094336"/>
    </source>
</evidence>
<organism evidence="2 3">
    <name type="scientific">Babjeviella inositovora NRRL Y-12698</name>
    <dbReference type="NCBI Taxonomy" id="984486"/>
    <lineage>
        <taxon>Eukaryota</taxon>
        <taxon>Fungi</taxon>
        <taxon>Dikarya</taxon>
        <taxon>Ascomycota</taxon>
        <taxon>Saccharomycotina</taxon>
        <taxon>Pichiomycetes</taxon>
        <taxon>Serinales incertae sedis</taxon>
        <taxon>Babjeviella</taxon>
    </lineage>
</organism>
<accession>A0A1E3QLA0</accession>
<evidence type="ECO:0000313" key="2">
    <source>
        <dbReference type="EMBL" id="ODQ78244.1"/>
    </source>
</evidence>
<dbReference type="Proteomes" id="UP000094336">
    <property type="component" value="Unassembled WGS sequence"/>
</dbReference>
<feature type="chain" id="PRO_5009134297" evidence="1">
    <location>
        <begin position="24"/>
        <end position="151"/>
    </location>
</feature>
<dbReference type="GeneID" id="30150727"/>
<protein>
    <submittedName>
        <fullName evidence="2">Uncharacterized protein</fullName>
    </submittedName>
</protein>
<gene>
    <name evidence="2" type="ORF">BABINDRAFT_89047</name>
</gene>
<dbReference type="EMBL" id="KV454436">
    <property type="protein sequence ID" value="ODQ78244.1"/>
    <property type="molecule type" value="Genomic_DNA"/>
</dbReference>
<dbReference type="RefSeq" id="XP_018983572.1">
    <property type="nucleotide sequence ID" value="XM_019132874.1"/>
</dbReference>
<sequence length="151" mass="17185">MKSFLTTLTLFISIFATLTQGLARSDLIYVSAVFKDLRANVEQYAEHHRDYPEALMVPEIFRLLVDAQYHTDDSFTSLIHPRFPIADLKNMVVNLPWYKERLMGSLVKAMEDMNKGQWGTVTPPPDPNQTLVMASKTTSEETTETEVATDQ</sequence>
<proteinExistence type="predicted"/>
<name>A0A1E3QLA0_9ASCO</name>
<dbReference type="Pfam" id="PF00660">
    <property type="entry name" value="SRP1_TIP1"/>
    <property type="match status" value="1"/>
</dbReference>
<keyword evidence="1" id="KW-0732">Signal</keyword>
<dbReference type="AlphaFoldDB" id="A0A1E3QLA0"/>
<evidence type="ECO:0000256" key="1">
    <source>
        <dbReference type="SAM" id="SignalP"/>
    </source>
</evidence>